<organism evidence="2">
    <name type="scientific">Arundo donax</name>
    <name type="common">Giant reed</name>
    <name type="synonym">Donax arundinaceus</name>
    <dbReference type="NCBI Taxonomy" id="35708"/>
    <lineage>
        <taxon>Eukaryota</taxon>
        <taxon>Viridiplantae</taxon>
        <taxon>Streptophyta</taxon>
        <taxon>Embryophyta</taxon>
        <taxon>Tracheophyta</taxon>
        <taxon>Spermatophyta</taxon>
        <taxon>Magnoliopsida</taxon>
        <taxon>Liliopsida</taxon>
        <taxon>Poales</taxon>
        <taxon>Poaceae</taxon>
        <taxon>PACMAD clade</taxon>
        <taxon>Arundinoideae</taxon>
        <taxon>Arundineae</taxon>
        <taxon>Arundo</taxon>
    </lineage>
</organism>
<reference evidence="2" key="2">
    <citation type="journal article" date="2015" name="Data Brief">
        <title>Shoot transcriptome of the giant reed, Arundo donax.</title>
        <authorList>
            <person name="Barrero R.A."/>
            <person name="Guerrero F.D."/>
            <person name="Moolhuijzen P."/>
            <person name="Goolsby J.A."/>
            <person name="Tidwell J."/>
            <person name="Bellgard S.E."/>
            <person name="Bellgard M.I."/>
        </authorList>
    </citation>
    <scope>NUCLEOTIDE SEQUENCE</scope>
    <source>
        <tissue evidence="2">Shoot tissue taken approximately 20 cm above the soil surface</tissue>
    </source>
</reference>
<name>A0A0A9GFZ9_ARUDO</name>
<feature type="transmembrane region" description="Helical" evidence="1">
    <location>
        <begin position="20"/>
        <end position="38"/>
    </location>
</feature>
<sequence>MKEVMKLLMQPRCLRVKNYYYFIAGLDTPLLHLCHAFIRVFLVHVLGNPLYVMLVSLLNIQGFPILVWV</sequence>
<evidence type="ECO:0000313" key="2">
    <source>
        <dbReference type="EMBL" id="JAE24015.1"/>
    </source>
</evidence>
<keyword evidence="1" id="KW-1133">Transmembrane helix</keyword>
<keyword evidence="1" id="KW-0812">Transmembrane</keyword>
<dbReference type="AlphaFoldDB" id="A0A0A9GFZ9"/>
<evidence type="ECO:0000256" key="1">
    <source>
        <dbReference type="SAM" id="Phobius"/>
    </source>
</evidence>
<proteinExistence type="predicted"/>
<feature type="transmembrane region" description="Helical" evidence="1">
    <location>
        <begin position="50"/>
        <end position="68"/>
    </location>
</feature>
<protein>
    <submittedName>
        <fullName evidence="2">Uncharacterized protein</fullName>
    </submittedName>
</protein>
<dbReference type="EMBL" id="GBRH01173881">
    <property type="protein sequence ID" value="JAE24015.1"/>
    <property type="molecule type" value="Transcribed_RNA"/>
</dbReference>
<reference evidence="2" key="1">
    <citation type="submission" date="2014-09" db="EMBL/GenBank/DDBJ databases">
        <authorList>
            <person name="Magalhaes I.L.F."/>
            <person name="Oliveira U."/>
            <person name="Santos F.R."/>
            <person name="Vidigal T.H.D.A."/>
            <person name="Brescovit A.D."/>
            <person name="Santos A.J."/>
        </authorList>
    </citation>
    <scope>NUCLEOTIDE SEQUENCE</scope>
    <source>
        <tissue evidence="2">Shoot tissue taken approximately 20 cm above the soil surface</tissue>
    </source>
</reference>
<accession>A0A0A9GFZ9</accession>
<keyword evidence="1" id="KW-0472">Membrane</keyword>